<dbReference type="InterPro" id="IPR000629">
    <property type="entry name" value="RNA-helicase_DEAD-box_CS"/>
</dbReference>
<dbReference type="AlphaFoldDB" id="A0A1M5QUQ9"/>
<dbReference type="GO" id="GO:0005829">
    <property type="term" value="C:cytosol"/>
    <property type="evidence" value="ECO:0007669"/>
    <property type="project" value="TreeGrafter"/>
</dbReference>
<dbReference type="PANTHER" id="PTHR47959:SF13">
    <property type="entry name" value="ATP-DEPENDENT RNA HELICASE RHLE"/>
    <property type="match status" value="1"/>
</dbReference>
<keyword evidence="7" id="KW-0346">Stress response</keyword>
<dbReference type="Pfam" id="PF25399">
    <property type="entry name" value="DeaD_dimer"/>
    <property type="match status" value="1"/>
</dbReference>
<evidence type="ECO:0000256" key="1">
    <source>
        <dbReference type="ARBA" id="ARBA00012552"/>
    </source>
</evidence>
<keyword evidence="4 12" id="KW-0378">Hydrolase</keyword>
<dbReference type="SMART" id="SM00490">
    <property type="entry name" value="HELICc"/>
    <property type="match status" value="1"/>
</dbReference>
<dbReference type="GO" id="GO:0016787">
    <property type="term" value="F:hydrolase activity"/>
    <property type="evidence" value="ECO:0007669"/>
    <property type="project" value="UniProtKB-KW"/>
</dbReference>
<comment type="similarity">
    <text evidence="8 12">Belongs to the DEAD box helicase family.</text>
</comment>
<keyword evidence="5 12" id="KW-0347">Helicase</keyword>
<dbReference type="Pfam" id="PF00271">
    <property type="entry name" value="Helicase_C"/>
    <property type="match status" value="1"/>
</dbReference>
<dbReference type="Pfam" id="PF03880">
    <property type="entry name" value="DbpA"/>
    <property type="match status" value="1"/>
</dbReference>
<dbReference type="PROSITE" id="PS51194">
    <property type="entry name" value="HELICASE_CTER"/>
    <property type="match status" value="1"/>
</dbReference>
<dbReference type="Gene3D" id="3.40.50.300">
    <property type="entry name" value="P-loop containing nucleotide triphosphate hydrolases"/>
    <property type="match status" value="2"/>
</dbReference>
<dbReference type="CDD" id="cd00268">
    <property type="entry name" value="DEADc"/>
    <property type="match status" value="1"/>
</dbReference>
<evidence type="ECO:0000256" key="6">
    <source>
        <dbReference type="ARBA" id="ARBA00022840"/>
    </source>
</evidence>
<dbReference type="CDD" id="cd18787">
    <property type="entry name" value="SF2_C_DEAD"/>
    <property type="match status" value="1"/>
</dbReference>
<protein>
    <recommendedName>
        <fullName evidence="10">ATP-dependent RNA helicase CshA</fullName>
        <ecNumber evidence="1">3.6.4.13</ecNumber>
    </recommendedName>
</protein>
<dbReference type="InterPro" id="IPR057325">
    <property type="entry name" value="DeaD_dimer"/>
</dbReference>
<dbReference type="EMBL" id="FQXI01000003">
    <property type="protein sequence ID" value="SHH17490.1"/>
    <property type="molecule type" value="Genomic_DNA"/>
</dbReference>
<dbReference type="RefSeq" id="WP_234945626.1">
    <property type="nucleotide sequence ID" value="NZ_FQXI01000003.1"/>
</dbReference>
<reference evidence="17 18" key="1">
    <citation type="submission" date="2016-11" db="EMBL/GenBank/DDBJ databases">
        <authorList>
            <person name="Jaros S."/>
            <person name="Januszkiewicz K."/>
            <person name="Wedrychowicz H."/>
        </authorList>
    </citation>
    <scope>NUCLEOTIDE SEQUENCE [LARGE SCALE GENOMIC DNA]</scope>
    <source>
        <strain evidence="17 18">DSM 21120</strain>
    </source>
</reference>
<gene>
    <name evidence="17" type="ORF">SAMN02745245_00739</name>
</gene>
<feature type="domain" description="DEAD-box RNA helicase Q" evidence="16">
    <location>
        <begin position="16"/>
        <end position="44"/>
    </location>
</feature>
<evidence type="ECO:0000256" key="3">
    <source>
        <dbReference type="ARBA" id="ARBA00022741"/>
    </source>
</evidence>
<dbReference type="InterPro" id="IPR005580">
    <property type="entry name" value="DbpA/CsdA_RNA-bd_dom"/>
</dbReference>
<keyword evidence="2" id="KW-0963">Cytoplasm</keyword>
<dbReference type="PROSITE" id="PS51192">
    <property type="entry name" value="HELICASE_ATP_BIND_1"/>
    <property type="match status" value="1"/>
</dbReference>
<keyword evidence="6 12" id="KW-0067">ATP-binding</keyword>
<dbReference type="GO" id="GO:0003723">
    <property type="term" value="F:RNA binding"/>
    <property type="evidence" value="ECO:0007669"/>
    <property type="project" value="UniProtKB-ARBA"/>
</dbReference>
<dbReference type="PROSITE" id="PS00039">
    <property type="entry name" value="DEAD_ATP_HELICASE"/>
    <property type="match status" value="1"/>
</dbReference>
<name>A0A1M5QUQ9_9FIRM</name>
<dbReference type="InterPro" id="IPR050079">
    <property type="entry name" value="DEAD_box_RNA_helicase"/>
</dbReference>
<dbReference type="GO" id="GO:0003724">
    <property type="term" value="F:RNA helicase activity"/>
    <property type="evidence" value="ECO:0007669"/>
    <property type="project" value="UniProtKB-EC"/>
</dbReference>
<feature type="domain" description="Helicase ATP-binding" evidence="14">
    <location>
        <begin position="47"/>
        <end position="218"/>
    </location>
</feature>
<dbReference type="CDD" id="cd12252">
    <property type="entry name" value="RRM_DbpA"/>
    <property type="match status" value="1"/>
</dbReference>
<evidence type="ECO:0000256" key="5">
    <source>
        <dbReference type="ARBA" id="ARBA00022806"/>
    </source>
</evidence>
<dbReference type="InterPro" id="IPR011545">
    <property type="entry name" value="DEAD/DEAH_box_helicase_dom"/>
</dbReference>
<evidence type="ECO:0000256" key="12">
    <source>
        <dbReference type="RuleBase" id="RU000492"/>
    </source>
</evidence>
<evidence type="ECO:0000259" key="14">
    <source>
        <dbReference type="PROSITE" id="PS51192"/>
    </source>
</evidence>
<feature type="region of interest" description="Disordered" evidence="13">
    <location>
        <begin position="448"/>
        <end position="494"/>
    </location>
</feature>
<evidence type="ECO:0000256" key="9">
    <source>
        <dbReference type="ARBA" id="ARBA00047984"/>
    </source>
</evidence>
<dbReference type="InterPro" id="IPR044742">
    <property type="entry name" value="DEAD/DEAH_RhlB"/>
</dbReference>
<evidence type="ECO:0000256" key="11">
    <source>
        <dbReference type="PROSITE-ProRule" id="PRU00552"/>
    </source>
</evidence>
<sequence>MKKEKERGKIYLMTEQKFENFNLSEEVVKAVSDMGFEELSLIQEQAIPYLMEGEDVIGQAQTGTGKTAAFGIPIVEKVDSNSNDVQALVLCPTRELCIQVSEEISKLAKYKVGLRVLPIYGGQPIDRQLRALKKGVQIVIGTPGRVIDHIKRRTLKTNNIKMFVLDEADEMFDMGFRDDIELILKDVPEDRQSLFFSATMDKNIMKFAKKYQKDPKIVQVVKKELTVPKVTQFYYELKSSIKTEVLSRVLDIYNPKLTVVFCNTKKKVDELTGELQGRGYFADGLHGDLKQGQRDVVMSKFRRGSIDILVATDVAARGIDVDDVDLVVNYDMPQDNEYYVHRIGRTARAGREGTAISFVTGRDYNILRDIEKYTKTNIDRKTLPTLKDIEVKQSSKIIETIRGILEEGELEKQIEIVSLLEGEEYSPTHIAAAILKLYSQENRLDGHQEIDAVDNKNKSDFGRDRRNKPDNNRRDRDRRDRKGGDFKNDRKPSRTLKNSTRIFLNVGKKKGVSPKHILAALCNDAEIPSKDVGNIDVFDKFTFVDISEKSVDKVVAKLNNKHINGSKVNVEKANTKDN</sequence>
<dbReference type="SMART" id="SM00487">
    <property type="entry name" value="DEXDc"/>
    <property type="match status" value="1"/>
</dbReference>
<evidence type="ECO:0000256" key="8">
    <source>
        <dbReference type="ARBA" id="ARBA00038437"/>
    </source>
</evidence>
<dbReference type="FunFam" id="3.40.50.300:FF:000108">
    <property type="entry name" value="ATP-dependent RNA helicase RhlE"/>
    <property type="match status" value="1"/>
</dbReference>
<dbReference type="InterPro" id="IPR001650">
    <property type="entry name" value="Helicase_C-like"/>
</dbReference>
<feature type="domain" description="Helicase C-terminal" evidence="15">
    <location>
        <begin position="229"/>
        <end position="390"/>
    </location>
</feature>
<dbReference type="InterPro" id="IPR014001">
    <property type="entry name" value="Helicase_ATP-bd"/>
</dbReference>
<proteinExistence type="inferred from homology"/>
<comment type="catalytic activity">
    <reaction evidence="9">
        <text>ATP + H2O = ADP + phosphate + H(+)</text>
        <dbReference type="Rhea" id="RHEA:13065"/>
        <dbReference type="ChEBI" id="CHEBI:15377"/>
        <dbReference type="ChEBI" id="CHEBI:15378"/>
        <dbReference type="ChEBI" id="CHEBI:30616"/>
        <dbReference type="ChEBI" id="CHEBI:43474"/>
        <dbReference type="ChEBI" id="CHEBI:456216"/>
        <dbReference type="EC" id="3.6.4.13"/>
    </reaction>
</comment>
<dbReference type="PROSITE" id="PS51195">
    <property type="entry name" value="Q_MOTIF"/>
    <property type="match status" value="1"/>
</dbReference>
<keyword evidence="3 12" id="KW-0547">Nucleotide-binding</keyword>
<dbReference type="PANTHER" id="PTHR47959">
    <property type="entry name" value="ATP-DEPENDENT RNA HELICASE RHLE-RELATED"/>
    <property type="match status" value="1"/>
</dbReference>
<evidence type="ECO:0000256" key="4">
    <source>
        <dbReference type="ARBA" id="ARBA00022801"/>
    </source>
</evidence>
<evidence type="ECO:0000256" key="2">
    <source>
        <dbReference type="ARBA" id="ARBA00022490"/>
    </source>
</evidence>
<evidence type="ECO:0000256" key="13">
    <source>
        <dbReference type="SAM" id="MobiDB-lite"/>
    </source>
</evidence>
<evidence type="ECO:0000259" key="16">
    <source>
        <dbReference type="PROSITE" id="PS51195"/>
    </source>
</evidence>
<accession>A0A1M5QUQ9</accession>
<feature type="compositionally biased region" description="Basic and acidic residues" evidence="13">
    <location>
        <begin position="448"/>
        <end position="492"/>
    </location>
</feature>
<evidence type="ECO:0000259" key="15">
    <source>
        <dbReference type="PROSITE" id="PS51194"/>
    </source>
</evidence>
<keyword evidence="18" id="KW-1185">Reference proteome</keyword>
<evidence type="ECO:0000256" key="7">
    <source>
        <dbReference type="ARBA" id="ARBA00023016"/>
    </source>
</evidence>
<organism evidence="17 18">
    <name type="scientific">Anaerosphaera aminiphila DSM 21120</name>
    <dbReference type="NCBI Taxonomy" id="1120995"/>
    <lineage>
        <taxon>Bacteria</taxon>
        <taxon>Bacillati</taxon>
        <taxon>Bacillota</taxon>
        <taxon>Tissierellia</taxon>
        <taxon>Tissierellales</taxon>
        <taxon>Peptoniphilaceae</taxon>
        <taxon>Anaerosphaera</taxon>
    </lineage>
</organism>
<dbReference type="SUPFAM" id="SSF52540">
    <property type="entry name" value="P-loop containing nucleoside triphosphate hydrolases"/>
    <property type="match status" value="1"/>
</dbReference>
<dbReference type="Pfam" id="PF00270">
    <property type="entry name" value="DEAD"/>
    <property type="match status" value="1"/>
</dbReference>
<dbReference type="GO" id="GO:0005524">
    <property type="term" value="F:ATP binding"/>
    <property type="evidence" value="ECO:0007669"/>
    <property type="project" value="UniProtKB-KW"/>
</dbReference>
<dbReference type="InterPro" id="IPR027417">
    <property type="entry name" value="P-loop_NTPase"/>
</dbReference>
<evidence type="ECO:0000256" key="10">
    <source>
        <dbReference type="ARBA" id="ARBA00067932"/>
    </source>
</evidence>
<dbReference type="STRING" id="1120995.SAMN02745245_00739"/>
<evidence type="ECO:0000313" key="18">
    <source>
        <dbReference type="Proteomes" id="UP000184032"/>
    </source>
</evidence>
<dbReference type="InterPro" id="IPR014014">
    <property type="entry name" value="RNA_helicase_DEAD_Q_motif"/>
</dbReference>
<feature type="short sequence motif" description="Q motif" evidence="11">
    <location>
        <begin position="16"/>
        <end position="44"/>
    </location>
</feature>
<evidence type="ECO:0000313" key="17">
    <source>
        <dbReference type="EMBL" id="SHH17490.1"/>
    </source>
</evidence>
<dbReference type="Gene3D" id="3.30.70.330">
    <property type="match status" value="1"/>
</dbReference>
<dbReference type="EC" id="3.6.4.13" evidence="1"/>
<dbReference type="Proteomes" id="UP000184032">
    <property type="component" value="Unassembled WGS sequence"/>
</dbReference>
<dbReference type="InterPro" id="IPR012677">
    <property type="entry name" value="Nucleotide-bd_a/b_plait_sf"/>
</dbReference>